<organism evidence="4">
    <name type="scientific">mine drainage metagenome</name>
    <dbReference type="NCBI Taxonomy" id="410659"/>
    <lineage>
        <taxon>unclassified sequences</taxon>
        <taxon>metagenomes</taxon>
        <taxon>ecological metagenomes</taxon>
    </lineage>
</organism>
<reference evidence="4" key="1">
    <citation type="submission" date="2013-08" db="EMBL/GenBank/DDBJ databases">
        <authorList>
            <person name="Mendez C."/>
            <person name="Richter M."/>
            <person name="Ferrer M."/>
            <person name="Sanchez J."/>
        </authorList>
    </citation>
    <scope>NUCLEOTIDE SEQUENCE</scope>
</reference>
<feature type="domain" description="HipA-like C-terminal" evidence="3">
    <location>
        <begin position="83"/>
        <end position="315"/>
    </location>
</feature>
<dbReference type="Pfam" id="PF07804">
    <property type="entry name" value="HipA_C"/>
    <property type="match status" value="1"/>
</dbReference>
<evidence type="ECO:0000313" key="4">
    <source>
        <dbReference type="EMBL" id="EQD49807.1"/>
    </source>
</evidence>
<dbReference type="GO" id="GO:0005829">
    <property type="term" value="C:cytosol"/>
    <property type="evidence" value="ECO:0007669"/>
    <property type="project" value="TreeGrafter"/>
</dbReference>
<keyword evidence="2" id="KW-0418">Kinase</keyword>
<dbReference type="PANTHER" id="PTHR37419">
    <property type="entry name" value="SERINE/THREONINE-PROTEIN KINASE TOXIN HIPA"/>
    <property type="match status" value="1"/>
</dbReference>
<evidence type="ECO:0000256" key="1">
    <source>
        <dbReference type="ARBA" id="ARBA00022679"/>
    </source>
</evidence>
<accession>T0ZYY7</accession>
<gene>
    <name evidence="4" type="ORF">B1B_11451</name>
</gene>
<dbReference type="AlphaFoldDB" id="T0ZYY7"/>
<reference evidence="4" key="2">
    <citation type="journal article" date="2014" name="ISME J.">
        <title>Microbial stratification in low pH oxic and suboxic macroscopic growths along an acid mine drainage.</title>
        <authorList>
            <person name="Mendez-Garcia C."/>
            <person name="Mesa V."/>
            <person name="Sprenger R.R."/>
            <person name="Richter M."/>
            <person name="Diez M.S."/>
            <person name="Solano J."/>
            <person name="Bargiela R."/>
            <person name="Golyshina O.V."/>
            <person name="Manteca A."/>
            <person name="Ramos J.L."/>
            <person name="Gallego J.R."/>
            <person name="Llorente I."/>
            <person name="Martins Dos Santos V.A."/>
            <person name="Jensen O.N."/>
            <person name="Pelaez A.I."/>
            <person name="Sanchez J."/>
            <person name="Ferrer M."/>
        </authorList>
    </citation>
    <scope>NUCLEOTIDE SEQUENCE</scope>
</reference>
<keyword evidence="1" id="KW-0808">Transferase</keyword>
<dbReference type="GO" id="GO:0004674">
    <property type="term" value="F:protein serine/threonine kinase activity"/>
    <property type="evidence" value="ECO:0007669"/>
    <property type="project" value="TreeGrafter"/>
</dbReference>
<comment type="caution">
    <text evidence="4">The sequence shown here is derived from an EMBL/GenBank/DDBJ whole genome shotgun (WGS) entry which is preliminary data.</text>
</comment>
<dbReference type="EMBL" id="AUZY01007441">
    <property type="protein sequence ID" value="EQD49807.1"/>
    <property type="molecule type" value="Genomic_DNA"/>
</dbReference>
<feature type="non-terminal residue" evidence="4">
    <location>
        <position position="1"/>
    </location>
</feature>
<dbReference type="InterPro" id="IPR052028">
    <property type="entry name" value="HipA_Ser/Thr_kinase"/>
</dbReference>
<dbReference type="InterPro" id="IPR012893">
    <property type="entry name" value="HipA-like_C"/>
</dbReference>
<protein>
    <submittedName>
        <fullName evidence="4">HipA domain-containing protein</fullName>
    </submittedName>
</protein>
<dbReference type="PANTHER" id="PTHR37419:SF8">
    <property type="entry name" value="TOXIN YJJJ"/>
    <property type="match status" value="1"/>
</dbReference>
<evidence type="ECO:0000256" key="2">
    <source>
        <dbReference type="ARBA" id="ARBA00022777"/>
    </source>
</evidence>
<evidence type="ECO:0000259" key="3">
    <source>
        <dbReference type="Pfam" id="PF07804"/>
    </source>
</evidence>
<sequence length="349" mass="38376">TTAYLANEGIRPEDITPLDRLAYLGRRGVGALEFHPMRGPRTRKSTAIELSELVIAARGALAGSLRNEVGITDALKHLIAVGTSAGGARAKAVVALNPLTGELRSGQVSTDPGFEQWLLKFDGVGADPDLGATGNFGRIEYAYHRMALSAGIEMMECRLLEEGGRAHFMTRRFDRDDEGHKIHTQSLCAMNHMDFRQIGAHDYAQLFLLLPQLGLGPDARQEVFRRMTFNVASAICDDHTKNVTFLLPEGGAWRLSPAYDVTHAHSPSSRWTQQHLMAVNGRANGITRRDVLEVGDRFAVPEASGVVEAVLEAVARWRTFADGSGCLRRDRRPHCRRHRHLVGTTPVVT</sequence>
<name>T0ZYY7_9ZZZZ</name>
<proteinExistence type="predicted"/>